<keyword evidence="1" id="KW-0732">Signal</keyword>
<sequence length="249" mass="28156">MQAIKLIVYCSLIWLVLCCNTFAADFSNKINSSQLPPKFSQHNDRQLHSTLGSMSAVNLKTNTAPKVGLSIDKYTVEQINNRYPFSQKVAVGLHSQWALFNSIVIDSYIKQLSGNQLSPSLNNDLLTHQLAPQIDSISKSYQIEENVLQAQQDAFIGSGITLHNLLNNKLIVGMNYQLSINEYDFTSTSSQSINTYINYQVINNLNVNFDWIMKDEPSVDNLRTNLTDRRVPTNDIDSHFLLISVSYKM</sequence>
<dbReference type="Proteomes" id="UP001139333">
    <property type="component" value="Unassembled WGS sequence"/>
</dbReference>
<evidence type="ECO:0000313" key="3">
    <source>
        <dbReference type="Proteomes" id="UP001139333"/>
    </source>
</evidence>
<evidence type="ECO:0008006" key="4">
    <source>
        <dbReference type="Google" id="ProtNLM"/>
    </source>
</evidence>
<feature type="chain" id="PRO_5040916068" description="DUF481 domain-containing protein" evidence="1">
    <location>
        <begin position="24"/>
        <end position="249"/>
    </location>
</feature>
<dbReference type="RefSeq" id="WP_248996310.1">
    <property type="nucleotide sequence ID" value="NZ_JAKIKP010000010.1"/>
</dbReference>
<comment type="caution">
    <text evidence="2">The sequence shown here is derived from an EMBL/GenBank/DDBJ whole genome shotgun (WGS) entry which is preliminary data.</text>
</comment>
<keyword evidence="3" id="KW-1185">Reference proteome</keyword>
<proteinExistence type="predicted"/>
<dbReference type="EMBL" id="JAKIKP010000010">
    <property type="protein sequence ID" value="MCL1143637.1"/>
    <property type="molecule type" value="Genomic_DNA"/>
</dbReference>
<feature type="signal peptide" evidence="1">
    <location>
        <begin position="1"/>
        <end position="23"/>
    </location>
</feature>
<protein>
    <recommendedName>
        <fullName evidence="4">DUF481 domain-containing protein</fullName>
    </recommendedName>
</protein>
<evidence type="ECO:0000313" key="2">
    <source>
        <dbReference type="EMBL" id="MCL1143637.1"/>
    </source>
</evidence>
<name>A0A9X1ZME1_9GAMM</name>
<dbReference type="AlphaFoldDB" id="A0A9X1ZME1"/>
<accession>A0A9X1ZME1</accession>
<organism evidence="2 3">
    <name type="scientific">Shewanella gaetbuli</name>
    <dbReference type="NCBI Taxonomy" id="220752"/>
    <lineage>
        <taxon>Bacteria</taxon>
        <taxon>Pseudomonadati</taxon>
        <taxon>Pseudomonadota</taxon>
        <taxon>Gammaproteobacteria</taxon>
        <taxon>Alteromonadales</taxon>
        <taxon>Shewanellaceae</taxon>
        <taxon>Shewanella</taxon>
    </lineage>
</organism>
<evidence type="ECO:0000256" key="1">
    <source>
        <dbReference type="SAM" id="SignalP"/>
    </source>
</evidence>
<gene>
    <name evidence="2" type="ORF">L2672_13175</name>
</gene>
<reference evidence="2" key="1">
    <citation type="submission" date="2022-01" db="EMBL/GenBank/DDBJ databases">
        <title>Whole genome-based taxonomy of the Shewanellaceae.</title>
        <authorList>
            <person name="Martin-Rodriguez A.J."/>
        </authorList>
    </citation>
    <scope>NUCLEOTIDE SEQUENCE</scope>
    <source>
        <strain evidence="2">DSM 16422</strain>
    </source>
</reference>